<keyword evidence="3" id="KW-1185">Reference proteome</keyword>
<evidence type="ECO:0000256" key="1">
    <source>
        <dbReference type="PROSITE-ProRule" id="PRU01011"/>
    </source>
</evidence>
<dbReference type="STRING" id="28573.A0A0U1LM14"/>
<evidence type="ECO:0000313" key="2">
    <source>
        <dbReference type="EMBL" id="CRG83350.1"/>
    </source>
</evidence>
<feature type="repeat" description="Hemopexin" evidence="1">
    <location>
        <begin position="1"/>
        <end position="50"/>
    </location>
</feature>
<gene>
    <name evidence="2" type="ORF">PISL3812_00701</name>
</gene>
<dbReference type="InterPro" id="IPR036375">
    <property type="entry name" value="Hemopexin-like_dom_sf"/>
</dbReference>
<evidence type="ECO:0008006" key="4">
    <source>
        <dbReference type="Google" id="ProtNLM"/>
    </source>
</evidence>
<feature type="repeat" description="Hemopexin" evidence="1">
    <location>
        <begin position="55"/>
        <end position="107"/>
    </location>
</feature>
<dbReference type="OMA" id="YEEEAYF"/>
<accession>A0A0U1LM14</accession>
<protein>
    <recommendedName>
        <fullName evidence="4">Hemopexin</fullName>
    </recommendedName>
</protein>
<dbReference type="EMBL" id="CVMT01000001">
    <property type="protein sequence ID" value="CRG83350.1"/>
    <property type="molecule type" value="Genomic_DNA"/>
</dbReference>
<sequence>MVHAAYYNEDIKQAYFFGGTRYARIKFTPATNKEEITWGPTTITKYWPSLVKAGFGTVDAILEVPGAKGQIYVFRGTRYVRIKVVPETSDDEIVFGPYKITDKWTTLAKAGFDTVDAAIPVPGKDGEAYFFRGENYVRVHVSDDKIVYGPAKLVTEWPGLTQAGFDVVDAAFHVPGTNEGETYFFSGINYVKIKVVASAPDKITWGPKPIADYWQTLNWV</sequence>
<evidence type="ECO:0000313" key="3">
    <source>
        <dbReference type="Proteomes" id="UP000054383"/>
    </source>
</evidence>
<organism evidence="2 3">
    <name type="scientific">Talaromyces islandicus</name>
    <name type="common">Penicillium islandicum</name>
    <dbReference type="NCBI Taxonomy" id="28573"/>
    <lineage>
        <taxon>Eukaryota</taxon>
        <taxon>Fungi</taxon>
        <taxon>Dikarya</taxon>
        <taxon>Ascomycota</taxon>
        <taxon>Pezizomycotina</taxon>
        <taxon>Eurotiomycetes</taxon>
        <taxon>Eurotiomycetidae</taxon>
        <taxon>Eurotiales</taxon>
        <taxon>Trichocomaceae</taxon>
        <taxon>Talaromyces</taxon>
        <taxon>Talaromyces sect. Islandici</taxon>
    </lineage>
</organism>
<dbReference type="OrthoDB" id="6845681at2759"/>
<dbReference type="InterPro" id="IPR018487">
    <property type="entry name" value="Hemopexin-like_repeat"/>
</dbReference>
<name>A0A0U1LM14_TALIS</name>
<dbReference type="Gene3D" id="2.110.10.10">
    <property type="entry name" value="Hemopexin-like domain"/>
    <property type="match status" value="1"/>
</dbReference>
<feature type="repeat" description="Hemopexin" evidence="1">
    <location>
        <begin position="165"/>
        <end position="217"/>
    </location>
</feature>
<dbReference type="AlphaFoldDB" id="A0A0U1LM14"/>
<feature type="repeat" description="Hemopexin" evidence="1">
    <location>
        <begin position="112"/>
        <end position="160"/>
    </location>
</feature>
<reference evidence="2 3" key="1">
    <citation type="submission" date="2015-04" db="EMBL/GenBank/DDBJ databases">
        <authorList>
            <person name="Syromyatnikov M.Y."/>
            <person name="Popov V.N."/>
        </authorList>
    </citation>
    <scope>NUCLEOTIDE SEQUENCE [LARGE SCALE GENOMIC DNA]</scope>
    <source>
        <strain evidence="2">WF-38-12</strain>
    </source>
</reference>
<dbReference type="SMART" id="SM00120">
    <property type="entry name" value="HX"/>
    <property type="match status" value="4"/>
</dbReference>
<dbReference type="PROSITE" id="PS51642">
    <property type="entry name" value="HEMOPEXIN_2"/>
    <property type="match status" value="4"/>
</dbReference>
<dbReference type="Proteomes" id="UP000054383">
    <property type="component" value="Unassembled WGS sequence"/>
</dbReference>
<proteinExistence type="predicted"/>
<dbReference type="SUPFAM" id="SSF50923">
    <property type="entry name" value="Hemopexin-like domain"/>
    <property type="match status" value="1"/>
</dbReference>